<proteinExistence type="predicted"/>
<evidence type="ECO:0000256" key="1">
    <source>
        <dbReference type="SAM" id="MobiDB-lite"/>
    </source>
</evidence>
<keyword evidence="3" id="KW-1185">Reference proteome</keyword>
<feature type="region of interest" description="Disordered" evidence="1">
    <location>
        <begin position="191"/>
        <end position="215"/>
    </location>
</feature>
<evidence type="ECO:0000313" key="3">
    <source>
        <dbReference type="Proteomes" id="UP001172155"/>
    </source>
</evidence>
<dbReference type="AlphaFoldDB" id="A0AA40EIK0"/>
<comment type="caution">
    <text evidence="2">The sequence shown here is derived from an EMBL/GenBank/DDBJ whole genome shotgun (WGS) entry which is preliminary data.</text>
</comment>
<dbReference type="EMBL" id="JAUKUD010000007">
    <property type="protein sequence ID" value="KAK0738543.1"/>
    <property type="molecule type" value="Genomic_DNA"/>
</dbReference>
<dbReference type="Proteomes" id="UP001172155">
    <property type="component" value="Unassembled WGS sequence"/>
</dbReference>
<sequence>MRYLGMTPAIEISSQLHHTHGATKKIRSETIMTCPPSCFGLDCIQGRDCRGPDCVEGGDCVRPPDGHMAATTRAQSASRMRPRRWVQGRQLNRGWRVYRQPQQQGWCLRGQELHQRWRLREPEGAHPEASRSFAVALVAQVLAAARGASARNVPEMIVTTMTTARTRKTIDPACAASGILSGFSITDTPDSKGGTVSGGMGAGSGSGGSAGQGRSQREWCGTSTAFCTLAVPITTITGGGSSENGTDTRSDFPMPNTGSNFPMPTSIPDGPDYTGTGCSTYSRTLICSGSGGRQEYSTRQPLCADTDDHVHVCYQRKTYVYWPERDLQQHHHLHRCQQVGVTGGVPPTATVHDRALLTGVEANAPAMLITHDIPAPTPAPVL</sequence>
<reference evidence="2" key="1">
    <citation type="submission" date="2023-06" db="EMBL/GenBank/DDBJ databases">
        <title>Genome-scale phylogeny and comparative genomics of the fungal order Sordariales.</title>
        <authorList>
            <consortium name="Lawrence Berkeley National Laboratory"/>
            <person name="Hensen N."/>
            <person name="Bonometti L."/>
            <person name="Westerberg I."/>
            <person name="Brannstrom I.O."/>
            <person name="Guillou S."/>
            <person name="Cros-Aarteil S."/>
            <person name="Calhoun S."/>
            <person name="Haridas S."/>
            <person name="Kuo A."/>
            <person name="Mondo S."/>
            <person name="Pangilinan J."/>
            <person name="Riley R."/>
            <person name="LaButti K."/>
            <person name="Andreopoulos B."/>
            <person name="Lipzen A."/>
            <person name="Chen C."/>
            <person name="Yanf M."/>
            <person name="Daum C."/>
            <person name="Ng V."/>
            <person name="Clum A."/>
            <person name="Steindorff A."/>
            <person name="Ohm R."/>
            <person name="Martin F."/>
            <person name="Silar P."/>
            <person name="Natvig D."/>
            <person name="Lalanne C."/>
            <person name="Gautier V."/>
            <person name="Ament-velasquez S.L."/>
            <person name="Kruys A."/>
            <person name="Hutchinson M.I."/>
            <person name="Powell A.J."/>
            <person name="Barry K."/>
            <person name="Miller A.N."/>
            <person name="Grigoriev I.V."/>
            <person name="Debuchy R."/>
            <person name="Gladieux P."/>
            <person name="Thoren M.H."/>
            <person name="Johannesson H."/>
        </authorList>
    </citation>
    <scope>NUCLEOTIDE SEQUENCE</scope>
    <source>
        <strain evidence="2">SMH3187-1</strain>
    </source>
</reference>
<feature type="compositionally biased region" description="Gly residues" evidence="1">
    <location>
        <begin position="195"/>
        <end position="211"/>
    </location>
</feature>
<name>A0AA40EIK0_9PEZI</name>
<organism evidence="2 3">
    <name type="scientific">Schizothecium vesticola</name>
    <dbReference type="NCBI Taxonomy" id="314040"/>
    <lineage>
        <taxon>Eukaryota</taxon>
        <taxon>Fungi</taxon>
        <taxon>Dikarya</taxon>
        <taxon>Ascomycota</taxon>
        <taxon>Pezizomycotina</taxon>
        <taxon>Sordariomycetes</taxon>
        <taxon>Sordariomycetidae</taxon>
        <taxon>Sordariales</taxon>
        <taxon>Schizotheciaceae</taxon>
        <taxon>Schizothecium</taxon>
    </lineage>
</organism>
<accession>A0AA40EIK0</accession>
<protein>
    <submittedName>
        <fullName evidence="2">Uncharacterized protein</fullName>
    </submittedName>
</protein>
<evidence type="ECO:0000313" key="2">
    <source>
        <dbReference type="EMBL" id="KAK0738543.1"/>
    </source>
</evidence>
<gene>
    <name evidence="2" type="ORF">B0T18DRAFT_249132</name>
</gene>